<evidence type="ECO:0000256" key="1">
    <source>
        <dbReference type="SAM" id="MobiDB-lite"/>
    </source>
</evidence>
<proteinExistence type="predicted"/>
<evidence type="ECO:0000313" key="3">
    <source>
        <dbReference type="Proteomes" id="UP001201163"/>
    </source>
</evidence>
<protein>
    <submittedName>
        <fullName evidence="2">Uncharacterized protein</fullName>
    </submittedName>
</protein>
<name>A0AAD4LP24_9AGAM</name>
<dbReference type="Proteomes" id="UP001201163">
    <property type="component" value="Unassembled WGS sequence"/>
</dbReference>
<dbReference type="EMBL" id="JAKELL010000003">
    <property type="protein sequence ID" value="KAH8999745.1"/>
    <property type="molecule type" value="Genomic_DNA"/>
</dbReference>
<evidence type="ECO:0000313" key="2">
    <source>
        <dbReference type="EMBL" id="KAH8999745.1"/>
    </source>
</evidence>
<keyword evidence="3" id="KW-1185">Reference proteome</keyword>
<gene>
    <name evidence="2" type="ORF">EDB92DRAFT_1812868</name>
</gene>
<organism evidence="2 3">
    <name type="scientific">Lactarius akahatsu</name>
    <dbReference type="NCBI Taxonomy" id="416441"/>
    <lineage>
        <taxon>Eukaryota</taxon>
        <taxon>Fungi</taxon>
        <taxon>Dikarya</taxon>
        <taxon>Basidiomycota</taxon>
        <taxon>Agaricomycotina</taxon>
        <taxon>Agaricomycetes</taxon>
        <taxon>Russulales</taxon>
        <taxon>Russulaceae</taxon>
        <taxon>Lactarius</taxon>
    </lineage>
</organism>
<sequence>MSDALTISQASHAVDGIKDNVSQAMVGLVSEHMRPSRRSQDFEEKEIGLMSRGQKRTEAQKCGHGIKIQNNEQRWPVLGIIRSDECDLDYESRDHPENKRVNSIKSAASSPGEIILHHSRPDPLSSCSRLGRTPKCQRRGRPLLVVWGRGRANNEVVSVTEAQEREQRKHPPKRPDGRGEERERATTAPTAAIRLRVEIAREGSRSAETSWRRENKRWYSSSGNHWSISSAGRVVWWVTGE</sequence>
<feature type="compositionally biased region" description="Basic and acidic residues" evidence="1">
    <location>
        <begin position="162"/>
        <end position="185"/>
    </location>
</feature>
<accession>A0AAD4LP24</accession>
<dbReference type="AlphaFoldDB" id="A0AAD4LP24"/>
<reference evidence="2" key="1">
    <citation type="submission" date="2022-01" db="EMBL/GenBank/DDBJ databases">
        <title>Comparative genomics reveals a dynamic genome evolution in the ectomycorrhizal milk-cap (Lactarius) mushrooms.</title>
        <authorList>
            <consortium name="DOE Joint Genome Institute"/>
            <person name="Lebreton A."/>
            <person name="Tang N."/>
            <person name="Kuo A."/>
            <person name="LaButti K."/>
            <person name="Drula E."/>
            <person name="Barry K."/>
            <person name="Clum A."/>
            <person name="Lipzen A."/>
            <person name="Mousain D."/>
            <person name="Ng V."/>
            <person name="Wang R."/>
            <person name="Wang X."/>
            <person name="Dai Y."/>
            <person name="Henrissat B."/>
            <person name="Grigoriev I.V."/>
            <person name="Guerin-Laguette A."/>
            <person name="Yu F."/>
            <person name="Martin F.M."/>
        </authorList>
    </citation>
    <scope>NUCLEOTIDE SEQUENCE</scope>
    <source>
        <strain evidence="2">QP</strain>
    </source>
</reference>
<comment type="caution">
    <text evidence="2">The sequence shown here is derived from an EMBL/GenBank/DDBJ whole genome shotgun (WGS) entry which is preliminary data.</text>
</comment>
<feature type="region of interest" description="Disordered" evidence="1">
    <location>
        <begin position="157"/>
        <end position="192"/>
    </location>
</feature>